<dbReference type="STRING" id="576131.SAMN05444486_102309"/>
<organism evidence="2 3">
    <name type="scientific">Lentibacter algarum</name>
    <dbReference type="NCBI Taxonomy" id="576131"/>
    <lineage>
        <taxon>Bacteria</taxon>
        <taxon>Pseudomonadati</taxon>
        <taxon>Pseudomonadota</taxon>
        <taxon>Alphaproteobacteria</taxon>
        <taxon>Rhodobacterales</taxon>
        <taxon>Roseobacteraceae</taxon>
        <taxon>Lentibacter</taxon>
    </lineage>
</organism>
<reference evidence="2 3" key="1">
    <citation type="submission" date="2016-10" db="EMBL/GenBank/DDBJ databases">
        <authorList>
            <person name="de Groot N.N."/>
        </authorList>
    </citation>
    <scope>NUCLEOTIDE SEQUENCE [LARGE SCALE GENOMIC DNA]</scope>
    <source>
        <strain evidence="2 3">DSM 24677</strain>
    </source>
</reference>
<proteinExistence type="predicted"/>
<protein>
    <recommendedName>
        <fullName evidence="4">AAA+ family ATPase</fullName>
    </recommendedName>
</protein>
<keyword evidence="1" id="KW-0732">Signal</keyword>
<feature type="chain" id="PRO_5011684903" description="AAA+ family ATPase" evidence="1">
    <location>
        <begin position="23"/>
        <end position="120"/>
    </location>
</feature>
<dbReference type="GeneID" id="78124381"/>
<gene>
    <name evidence="2" type="ORF">SAMN05444486_102309</name>
</gene>
<evidence type="ECO:0008006" key="4">
    <source>
        <dbReference type="Google" id="ProtNLM"/>
    </source>
</evidence>
<accession>A0A1H3K4J3</accession>
<evidence type="ECO:0000256" key="1">
    <source>
        <dbReference type="SAM" id="SignalP"/>
    </source>
</evidence>
<evidence type="ECO:0000313" key="3">
    <source>
        <dbReference type="Proteomes" id="UP000199026"/>
    </source>
</evidence>
<evidence type="ECO:0000313" key="2">
    <source>
        <dbReference type="EMBL" id="SDY46444.1"/>
    </source>
</evidence>
<dbReference type="EMBL" id="FNPR01000002">
    <property type="protein sequence ID" value="SDY46444.1"/>
    <property type="molecule type" value="Genomic_DNA"/>
</dbReference>
<feature type="signal peptide" evidence="1">
    <location>
        <begin position="1"/>
        <end position="22"/>
    </location>
</feature>
<dbReference type="Proteomes" id="UP000199026">
    <property type="component" value="Unassembled WGS sequence"/>
</dbReference>
<sequence length="120" mass="13133">MGRKFVIASLLAVSLHATSLQAEESGSSLMERGAKLFLEGILKEVEPAVKDLQGMIDEMEPALKEFVERMGPALETLLEAVEDFSAYHPPEVLPNGDIILRKKALNEQAVPSNSDDQIDL</sequence>
<dbReference type="OrthoDB" id="7308154at2"/>
<name>A0A1H3K4J3_9RHOB</name>
<keyword evidence="3" id="KW-1185">Reference proteome</keyword>
<dbReference type="RefSeq" id="WP_089889895.1">
    <property type="nucleotide sequence ID" value="NZ_CALLJM010000004.1"/>
</dbReference>
<dbReference type="AlphaFoldDB" id="A0A1H3K4J3"/>